<keyword evidence="2" id="KW-1133">Transmembrane helix</keyword>
<dbReference type="Gene3D" id="1.10.287.110">
    <property type="entry name" value="DnaJ domain"/>
    <property type="match status" value="1"/>
</dbReference>
<dbReference type="PROSITE" id="PS50076">
    <property type="entry name" value="DNAJ_2"/>
    <property type="match status" value="1"/>
</dbReference>
<feature type="domain" description="J" evidence="3">
    <location>
        <begin position="83"/>
        <end position="153"/>
    </location>
</feature>
<gene>
    <name evidence="4" type="ORF">NKR23_g5355</name>
</gene>
<reference evidence="4" key="1">
    <citation type="submission" date="2022-07" db="EMBL/GenBank/DDBJ databases">
        <title>Fungi with potential for degradation of polypropylene.</title>
        <authorList>
            <person name="Gostincar C."/>
        </authorList>
    </citation>
    <scope>NUCLEOTIDE SEQUENCE</scope>
    <source>
        <strain evidence="4">EXF-13308</strain>
    </source>
</reference>
<evidence type="ECO:0000256" key="2">
    <source>
        <dbReference type="SAM" id="Phobius"/>
    </source>
</evidence>
<dbReference type="CDD" id="cd06257">
    <property type="entry name" value="DnaJ"/>
    <property type="match status" value="1"/>
</dbReference>
<proteinExistence type="predicted"/>
<dbReference type="Proteomes" id="UP001174694">
    <property type="component" value="Unassembled WGS sequence"/>
</dbReference>
<feature type="region of interest" description="Disordered" evidence="1">
    <location>
        <begin position="279"/>
        <end position="300"/>
    </location>
</feature>
<evidence type="ECO:0000313" key="4">
    <source>
        <dbReference type="EMBL" id="KAJ9145403.1"/>
    </source>
</evidence>
<organism evidence="4 5">
    <name type="scientific">Pleurostoma richardsiae</name>
    <dbReference type="NCBI Taxonomy" id="41990"/>
    <lineage>
        <taxon>Eukaryota</taxon>
        <taxon>Fungi</taxon>
        <taxon>Dikarya</taxon>
        <taxon>Ascomycota</taxon>
        <taxon>Pezizomycotina</taxon>
        <taxon>Sordariomycetes</taxon>
        <taxon>Sordariomycetidae</taxon>
        <taxon>Calosphaeriales</taxon>
        <taxon>Pleurostomataceae</taxon>
        <taxon>Pleurostoma</taxon>
    </lineage>
</organism>
<dbReference type="InterPro" id="IPR001623">
    <property type="entry name" value="DnaJ_domain"/>
</dbReference>
<feature type="transmembrane region" description="Helical" evidence="2">
    <location>
        <begin position="204"/>
        <end position="225"/>
    </location>
</feature>
<evidence type="ECO:0000313" key="5">
    <source>
        <dbReference type="Proteomes" id="UP001174694"/>
    </source>
</evidence>
<dbReference type="SUPFAM" id="SSF46565">
    <property type="entry name" value="Chaperone J-domain"/>
    <property type="match status" value="1"/>
</dbReference>
<evidence type="ECO:0000256" key="1">
    <source>
        <dbReference type="SAM" id="MobiDB-lite"/>
    </source>
</evidence>
<accession>A0AA38RG16</accession>
<sequence length="300" mass="34155">MLLKKSTIVLCTSCNASSTFGLPASITSSSTSPSAPPRQRSKRAPGLSSPGRFYATIPHGDSFDGHYDHDELHHHWPSKKEPTPYEIFGQKRGAPYSKARFYQLVKIYHPDRYHHLHHHGLPHATKLHRYHLIVAANDILCHPEKRRAYDLYGAGWGGQPDMLNNSREADRSWRERPGSPAQNATWEDWEKWYRQRDGEKQEPLYMSNGGFVAVVVFFILVGSWGQATRAGTNSLSLLEMRQQKHAAVSKEMHRRQAESAQLSREGRIESFLRQREGWGYGDATAGHMPDEHGQSPPLRR</sequence>
<protein>
    <submittedName>
        <fullName evidence="4">J domain-containing protein 1</fullName>
    </submittedName>
</protein>
<keyword evidence="2" id="KW-0812">Transmembrane</keyword>
<name>A0AA38RG16_9PEZI</name>
<dbReference type="AlphaFoldDB" id="A0AA38RG16"/>
<dbReference type="InterPro" id="IPR036869">
    <property type="entry name" value="J_dom_sf"/>
</dbReference>
<keyword evidence="5" id="KW-1185">Reference proteome</keyword>
<feature type="region of interest" description="Disordered" evidence="1">
    <location>
        <begin position="25"/>
        <end position="51"/>
    </location>
</feature>
<comment type="caution">
    <text evidence="4">The sequence shown here is derived from an EMBL/GenBank/DDBJ whole genome shotgun (WGS) entry which is preliminary data.</text>
</comment>
<evidence type="ECO:0000259" key="3">
    <source>
        <dbReference type="PROSITE" id="PS50076"/>
    </source>
</evidence>
<keyword evidence="2" id="KW-0472">Membrane</keyword>
<dbReference type="EMBL" id="JANBVO010000014">
    <property type="protein sequence ID" value="KAJ9145403.1"/>
    <property type="molecule type" value="Genomic_DNA"/>
</dbReference>